<dbReference type="EMBL" id="JEOB01000002">
    <property type="protein sequence ID" value="EXM39908.1"/>
    <property type="molecule type" value="Genomic_DNA"/>
</dbReference>
<evidence type="ECO:0000256" key="4">
    <source>
        <dbReference type="ARBA" id="ARBA00022912"/>
    </source>
</evidence>
<accession>A0A011VZD9</accession>
<dbReference type="CDD" id="cd16343">
    <property type="entry name" value="LMWPTP"/>
    <property type="match status" value="1"/>
</dbReference>
<feature type="active site" description="Nucleophile" evidence="6">
    <location>
        <position position="8"/>
    </location>
</feature>
<evidence type="ECO:0000256" key="5">
    <source>
        <dbReference type="ARBA" id="ARBA00051722"/>
    </source>
</evidence>
<dbReference type="InterPro" id="IPR023485">
    <property type="entry name" value="Ptyr_pPase"/>
</dbReference>
<evidence type="ECO:0000256" key="6">
    <source>
        <dbReference type="PIRSR" id="PIRSR617867-1"/>
    </source>
</evidence>
<keyword evidence="3" id="KW-0378">Hydrolase</keyword>
<protein>
    <recommendedName>
        <fullName evidence="2">protein-tyrosine-phosphatase</fullName>
        <ecNumber evidence="2">3.1.3.48</ecNumber>
    </recommendedName>
</protein>
<dbReference type="InterPro" id="IPR036196">
    <property type="entry name" value="Ptyr_pPase_sf"/>
</dbReference>
<dbReference type="InterPro" id="IPR017867">
    <property type="entry name" value="Tyr_phospatase_low_mol_wt"/>
</dbReference>
<reference evidence="8 9" key="1">
    <citation type="submission" date="2013-06" db="EMBL/GenBank/DDBJ databases">
        <title>Rumen cellulosomics: divergent fiber-degrading strategies revealed by comparative genome-wide analysis of six Ruminococcal strains.</title>
        <authorList>
            <person name="Dassa B."/>
            <person name="Borovok I."/>
            <person name="Lamed R."/>
            <person name="Flint H."/>
            <person name="Yeoman C.J."/>
            <person name="White B."/>
            <person name="Bayer E.A."/>
        </authorList>
    </citation>
    <scope>NUCLEOTIDE SEQUENCE [LARGE SCALE GENOMIC DNA]</scope>
    <source>
        <strain evidence="8 9">SY3</strain>
    </source>
</reference>
<sequence>MIKIMFVCHGNICRSPMAEFIMKKIVSDAGYSDDFYIVSCATSIEELGNPVYPPARSELAKHGVGCAGKTAVQLQKADYDKYDYFIGMDAANIRNMNRIFGGDKDGKICKLLTFADRGDDVFDPWYSRDFSKAYSDIEEGCNGLFAKLVDKFELKSDVRTFRVASPICIVLHGHPSKEDNINPNLKAITDIFGIYIDNVYTEKLENFFLEQNSGEGDIWVIGDHKSNCLVLDLYRDPCDQMDVISFGVICKNEHRDRIYALMKAMKEETQRKLCFSFYDMTERKVWLSAVIAGEDKCSMGNITQKIRYVGSFDDFCKQNNI</sequence>
<dbReference type="EC" id="3.1.3.48" evidence="2"/>
<comment type="similarity">
    <text evidence="1">Belongs to the low molecular weight phosphotyrosine protein phosphatase family.</text>
</comment>
<proteinExistence type="inferred from homology"/>
<dbReference type="InterPro" id="IPR050438">
    <property type="entry name" value="LMW_PTPase"/>
</dbReference>
<dbReference type="PANTHER" id="PTHR11717:SF7">
    <property type="entry name" value="LOW MOLECULAR WEIGHT PHOSPHOTYROSINE PROTEIN PHOSPHATASE"/>
    <property type="match status" value="1"/>
</dbReference>
<comment type="catalytic activity">
    <reaction evidence="5">
        <text>O-phospho-L-tyrosyl-[protein] + H2O = L-tyrosyl-[protein] + phosphate</text>
        <dbReference type="Rhea" id="RHEA:10684"/>
        <dbReference type="Rhea" id="RHEA-COMP:10136"/>
        <dbReference type="Rhea" id="RHEA-COMP:20101"/>
        <dbReference type="ChEBI" id="CHEBI:15377"/>
        <dbReference type="ChEBI" id="CHEBI:43474"/>
        <dbReference type="ChEBI" id="CHEBI:46858"/>
        <dbReference type="ChEBI" id="CHEBI:61978"/>
        <dbReference type="EC" id="3.1.3.48"/>
    </reaction>
</comment>
<feature type="active site" description="Proton donor" evidence="6">
    <location>
        <position position="123"/>
    </location>
</feature>
<dbReference type="SUPFAM" id="SSF52788">
    <property type="entry name" value="Phosphotyrosine protein phosphatases I"/>
    <property type="match status" value="1"/>
</dbReference>
<dbReference type="SMART" id="SM00226">
    <property type="entry name" value="LMWPc"/>
    <property type="match status" value="1"/>
</dbReference>
<feature type="domain" description="Phosphotyrosine protein phosphatase I" evidence="7">
    <location>
        <begin position="2"/>
        <end position="147"/>
    </location>
</feature>
<keyword evidence="4" id="KW-0904">Protein phosphatase</keyword>
<feature type="active site" evidence="6">
    <location>
        <position position="14"/>
    </location>
</feature>
<dbReference type="Gene3D" id="3.40.50.2300">
    <property type="match status" value="1"/>
</dbReference>
<dbReference type="Proteomes" id="UP000021369">
    <property type="component" value="Unassembled WGS sequence"/>
</dbReference>
<dbReference type="PANTHER" id="PTHR11717">
    <property type="entry name" value="LOW MOLECULAR WEIGHT PROTEIN TYROSINE PHOSPHATASE"/>
    <property type="match status" value="1"/>
</dbReference>
<dbReference type="AlphaFoldDB" id="A0A011VZD9"/>
<keyword evidence="9" id="KW-1185">Reference proteome</keyword>
<evidence type="ECO:0000313" key="9">
    <source>
        <dbReference type="Proteomes" id="UP000021369"/>
    </source>
</evidence>
<dbReference type="Pfam" id="PF01451">
    <property type="entry name" value="LMWPc"/>
    <property type="match status" value="1"/>
</dbReference>
<dbReference type="PRINTS" id="PR00719">
    <property type="entry name" value="LMWPTPASE"/>
</dbReference>
<evidence type="ECO:0000256" key="2">
    <source>
        <dbReference type="ARBA" id="ARBA00013064"/>
    </source>
</evidence>
<dbReference type="PATRIC" id="fig|1341156.4.peg.1166"/>
<gene>
    <name evidence="8" type="ORF">RASY3_09340</name>
</gene>
<dbReference type="GO" id="GO:0004725">
    <property type="term" value="F:protein tyrosine phosphatase activity"/>
    <property type="evidence" value="ECO:0007669"/>
    <property type="project" value="UniProtKB-EC"/>
</dbReference>
<evidence type="ECO:0000259" key="7">
    <source>
        <dbReference type="SMART" id="SM00226"/>
    </source>
</evidence>
<name>A0A011VZD9_RUMAL</name>
<evidence type="ECO:0000256" key="3">
    <source>
        <dbReference type="ARBA" id="ARBA00022801"/>
    </source>
</evidence>
<dbReference type="RefSeq" id="WP_347494403.1">
    <property type="nucleotide sequence ID" value="NZ_JEOB01000002.1"/>
</dbReference>
<evidence type="ECO:0000313" key="8">
    <source>
        <dbReference type="EMBL" id="EXM39908.1"/>
    </source>
</evidence>
<comment type="caution">
    <text evidence="8">The sequence shown here is derived from an EMBL/GenBank/DDBJ whole genome shotgun (WGS) entry which is preliminary data.</text>
</comment>
<evidence type="ECO:0000256" key="1">
    <source>
        <dbReference type="ARBA" id="ARBA00011063"/>
    </source>
</evidence>
<organism evidence="8 9">
    <name type="scientific">Ruminococcus albus SY3</name>
    <dbReference type="NCBI Taxonomy" id="1341156"/>
    <lineage>
        <taxon>Bacteria</taxon>
        <taxon>Bacillati</taxon>
        <taxon>Bacillota</taxon>
        <taxon>Clostridia</taxon>
        <taxon>Eubacteriales</taxon>
        <taxon>Oscillospiraceae</taxon>
        <taxon>Ruminococcus</taxon>
    </lineage>
</organism>